<accession>A0A3S2VWT9</accession>
<dbReference type="OrthoDB" id="7510662at2"/>
<dbReference type="RefSeq" id="WP_127705601.1">
    <property type="nucleotide sequence ID" value="NZ_SACO01000001.1"/>
</dbReference>
<dbReference type="EMBL" id="SACO01000001">
    <property type="protein sequence ID" value="RVU07855.1"/>
    <property type="molecule type" value="Genomic_DNA"/>
</dbReference>
<keyword evidence="2" id="KW-1185">Reference proteome</keyword>
<sequence length="176" mass="18810">MSKDIAPITRKLAMTMAEWRLRLAELCRDCASAQSEDEGDLLLKTYGLIAKAPQVQTGLHDHLPPMSTMQALVKMGAHDSAALALMPENASYILSRSIDGDCLASVILPDMDEEMTSEAQTPALSLLSALAACLASAAQGADPTATVGIGKTGRAWRSDLALDVEEWRVPEHAVLH</sequence>
<proteinExistence type="predicted"/>
<evidence type="ECO:0000313" key="2">
    <source>
        <dbReference type="Proteomes" id="UP000282837"/>
    </source>
</evidence>
<gene>
    <name evidence="1" type="ORF">EOE18_01910</name>
</gene>
<name>A0A3S2VWT9_9SPHN</name>
<organism evidence="1 2">
    <name type="scientific">Novosphingobium umbonatum</name>
    <dbReference type="NCBI Taxonomy" id="1908524"/>
    <lineage>
        <taxon>Bacteria</taxon>
        <taxon>Pseudomonadati</taxon>
        <taxon>Pseudomonadota</taxon>
        <taxon>Alphaproteobacteria</taxon>
        <taxon>Sphingomonadales</taxon>
        <taxon>Sphingomonadaceae</taxon>
        <taxon>Novosphingobium</taxon>
    </lineage>
</organism>
<comment type="caution">
    <text evidence="1">The sequence shown here is derived from an EMBL/GenBank/DDBJ whole genome shotgun (WGS) entry which is preliminary data.</text>
</comment>
<dbReference type="AlphaFoldDB" id="A0A3S2VWT9"/>
<dbReference type="Proteomes" id="UP000282837">
    <property type="component" value="Unassembled WGS sequence"/>
</dbReference>
<reference evidence="1 2" key="1">
    <citation type="submission" date="2019-01" db="EMBL/GenBank/DDBJ databases">
        <authorList>
            <person name="Chen W.-M."/>
        </authorList>
    </citation>
    <scope>NUCLEOTIDE SEQUENCE [LARGE SCALE GENOMIC DNA]</scope>
    <source>
        <strain evidence="1 2">FSY-9</strain>
    </source>
</reference>
<evidence type="ECO:0000313" key="1">
    <source>
        <dbReference type="EMBL" id="RVU07855.1"/>
    </source>
</evidence>
<protein>
    <submittedName>
        <fullName evidence="1">Uncharacterized protein</fullName>
    </submittedName>
</protein>